<name>A0A427A0R4_ENSVE</name>
<protein>
    <submittedName>
        <fullName evidence="2">Uncharacterized protein</fullName>
    </submittedName>
</protein>
<reference evidence="2 3" key="1">
    <citation type="journal article" date="2014" name="Agronomy (Basel)">
        <title>A Draft Genome Sequence for Ensete ventricosum, the Drought-Tolerant Tree Against Hunger.</title>
        <authorList>
            <person name="Harrison J."/>
            <person name="Moore K.A."/>
            <person name="Paszkiewicz K."/>
            <person name="Jones T."/>
            <person name="Grant M."/>
            <person name="Ambacheew D."/>
            <person name="Muzemil S."/>
            <person name="Studholme D.J."/>
        </authorList>
    </citation>
    <scope>NUCLEOTIDE SEQUENCE [LARGE SCALE GENOMIC DNA]</scope>
</reference>
<dbReference type="AlphaFoldDB" id="A0A427A0R4"/>
<feature type="region of interest" description="Disordered" evidence="1">
    <location>
        <begin position="74"/>
        <end position="104"/>
    </location>
</feature>
<proteinExistence type="predicted"/>
<sequence length="120" mass="12698">MRGGKGSDYLLLEVEERHELGEWGEGKGVGGGSWLRLTRSIGGSHLLARHRVSAGLGPRFRVRVGASIARIPRPRHRDDAVVEGQGGGEAVPAPRRNPLVPFPASRGFRCRSAGAAGDAA</sequence>
<evidence type="ECO:0000313" key="2">
    <source>
        <dbReference type="EMBL" id="RRT69835.1"/>
    </source>
</evidence>
<gene>
    <name evidence="2" type="ORF">B296_00016815</name>
</gene>
<dbReference type="Proteomes" id="UP000287651">
    <property type="component" value="Unassembled WGS sequence"/>
</dbReference>
<evidence type="ECO:0000256" key="1">
    <source>
        <dbReference type="SAM" id="MobiDB-lite"/>
    </source>
</evidence>
<organism evidence="2 3">
    <name type="scientific">Ensete ventricosum</name>
    <name type="common">Abyssinian banana</name>
    <name type="synonym">Musa ensete</name>
    <dbReference type="NCBI Taxonomy" id="4639"/>
    <lineage>
        <taxon>Eukaryota</taxon>
        <taxon>Viridiplantae</taxon>
        <taxon>Streptophyta</taxon>
        <taxon>Embryophyta</taxon>
        <taxon>Tracheophyta</taxon>
        <taxon>Spermatophyta</taxon>
        <taxon>Magnoliopsida</taxon>
        <taxon>Liliopsida</taxon>
        <taxon>Zingiberales</taxon>
        <taxon>Musaceae</taxon>
        <taxon>Ensete</taxon>
    </lineage>
</organism>
<comment type="caution">
    <text evidence="2">The sequence shown here is derived from an EMBL/GenBank/DDBJ whole genome shotgun (WGS) entry which is preliminary data.</text>
</comment>
<dbReference type="EMBL" id="AMZH03004212">
    <property type="protein sequence ID" value="RRT69835.1"/>
    <property type="molecule type" value="Genomic_DNA"/>
</dbReference>
<accession>A0A427A0R4</accession>
<evidence type="ECO:0000313" key="3">
    <source>
        <dbReference type="Proteomes" id="UP000287651"/>
    </source>
</evidence>